<feature type="chain" id="PRO_5046729691" evidence="2">
    <location>
        <begin position="31"/>
        <end position="1047"/>
    </location>
</feature>
<evidence type="ECO:0000256" key="1">
    <source>
        <dbReference type="SAM" id="MobiDB-lite"/>
    </source>
</evidence>
<evidence type="ECO:0000313" key="3">
    <source>
        <dbReference type="EMBL" id="CAK0897135.1"/>
    </source>
</evidence>
<protein>
    <submittedName>
        <fullName evidence="3">Uncharacterized protein</fullName>
    </submittedName>
</protein>
<organism evidence="3 4">
    <name type="scientific">Prorocentrum cordatum</name>
    <dbReference type="NCBI Taxonomy" id="2364126"/>
    <lineage>
        <taxon>Eukaryota</taxon>
        <taxon>Sar</taxon>
        <taxon>Alveolata</taxon>
        <taxon>Dinophyceae</taxon>
        <taxon>Prorocentrales</taxon>
        <taxon>Prorocentraceae</taxon>
        <taxon>Prorocentrum</taxon>
    </lineage>
</organism>
<comment type="caution">
    <text evidence="3">The sequence shown here is derived from an EMBL/GenBank/DDBJ whole genome shotgun (WGS) entry which is preliminary data.</text>
</comment>
<keyword evidence="2" id="KW-0732">Signal</keyword>
<feature type="signal peptide" evidence="2">
    <location>
        <begin position="1"/>
        <end position="30"/>
    </location>
</feature>
<dbReference type="EMBL" id="CAUYUJ010020282">
    <property type="protein sequence ID" value="CAK0897135.1"/>
    <property type="molecule type" value="Genomic_DNA"/>
</dbReference>
<proteinExistence type="predicted"/>
<evidence type="ECO:0000256" key="2">
    <source>
        <dbReference type="SAM" id="SignalP"/>
    </source>
</evidence>
<reference evidence="3" key="1">
    <citation type="submission" date="2023-10" db="EMBL/GenBank/DDBJ databases">
        <authorList>
            <person name="Chen Y."/>
            <person name="Shah S."/>
            <person name="Dougan E. K."/>
            <person name="Thang M."/>
            <person name="Chan C."/>
        </authorList>
    </citation>
    <scope>NUCLEOTIDE SEQUENCE [LARGE SCALE GENOMIC DNA]</scope>
</reference>
<evidence type="ECO:0000313" key="4">
    <source>
        <dbReference type="Proteomes" id="UP001189429"/>
    </source>
</evidence>
<sequence length="1047" mass="112214">MALASGSGAFLSTLTLGVAAVLSAADQVRSEPAGGAALRRYTFDWRGSGEPLRTVRQIFDEGPDASQPTPRLAARGRPEDTRRARRTGGESSASLLESLWDRPSYRSRRFGLNATAGEHPCFAGFRSMVEGTDRCNGWTRSYPPVGSVVAFRNTAVWTESNFTLRAVVANHINVWLEDNSTEVHADLATKAANIYANVYDIPELRPSPDSNSWMEHECKVMGTMPFMYTCSDRVQILVQGCNGIENAWVMSSDFLQNFPDPANNASGSNFDIVFYMCKELLDSNPNPYNVANTFAHELAHVIQGGFGRSSMPMTEGGATWLEGPLLHLAPRPMVFAWGFRDWNRVLAAHIYATTKDANARKFYQIHAMFLTYLSQDELLGAGLTSALQNYQFFEASMIPWGRMAYDYFLRRIGLGRPTGFSPILLNTTSEHNAFADALLNYRVAIVAQCISDSSLRPRDTWYRLPAHLQERPYWDCSSFPAFWSADGTSVDQFGADLHYGGAAFFRLAAPVNATIAIDASADRFVRTKVVAAGNAAVDPEVVELMPGEHATFGGGAREIFVVQVNVDPSGETLQPEDHHIWRQSPCQCTCQCPSGLAWTTAVTSPAGLQYPNDVVSGLQTPVLDLPPGDAATLSFFARWALEAEAAHAGSGDGCRAKGYDGVQVRVHVEETGEIAVLFPSNASDGYGTGPGGERAVSALAQLYGSGAPCASLVGWVGSSGDDFVEQVFSLEPFAGRAVRIEVIFASDEHLGGEGFWLSNVSVRAASEVVFAGQDELLVGHAYVQEIAAGARGPAGVPVVAQLPADTGPDRALQKAAQVRSAAWRARWAAPAEGSESALRRAYLGWSYSAPTEETQTAMLHAWQEACTLLAAPFDGALREATLFTLVDKIGVGGVTLRTRAAQPPHPVIDSCASESPGVTDPGVHRFRIASAFNESEQFLLCVGAAARAPLPADDPSMDPFLHLPLTNVTSAGAPGVPGATLLLGWGGPSLGTAGAGPPSTARLDPWQGHAPALRAEFVQSLSATAGQPRRAAGLRATSDAAPRALRR</sequence>
<feature type="region of interest" description="Disordered" evidence="1">
    <location>
        <begin position="60"/>
        <end position="90"/>
    </location>
</feature>
<gene>
    <name evidence="3" type="ORF">PCOR1329_LOCUS75404</name>
</gene>
<keyword evidence="4" id="KW-1185">Reference proteome</keyword>
<feature type="region of interest" description="Disordered" evidence="1">
    <location>
        <begin position="1024"/>
        <end position="1047"/>
    </location>
</feature>
<accession>A0ABN9XDS4</accession>
<name>A0ABN9XDS4_9DINO</name>
<dbReference type="Proteomes" id="UP001189429">
    <property type="component" value="Unassembled WGS sequence"/>
</dbReference>